<dbReference type="Pfam" id="PF03747">
    <property type="entry name" value="ADP_ribosyl_GH"/>
    <property type="match status" value="1"/>
</dbReference>
<evidence type="ECO:0000313" key="3">
    <source>
        <dbReference type="Proteomes" id="UP000076532"/>
    </source>
</evidence>
<dbReference type="PANTHER" id="PTHR16222">
    <property type="entry name" value="ADP-RIBOSYLGLYCOHYDROLASE"/>
    <property type="match status" value="1"/>
</dbReference>
<dbReference type="Proteomes" id="UP000076532">
    <property type="component" value="Unassembled WGS sequence"/>
</dbReference>
<feature type="binding site" evidence="1">
    <location>
        <position position="297"/>
    </location>
    <ligand>
        <name>Mg(2+)</name>
        <dbReference type="ChEBI" id="CHEBI:18420"/>
        <label>1</label>
    </ligand>
</feature>
<comment type="cofactor">
    <cofactor evidence="1">
        <name>Mg(2+)</name>
        <dbReference type="ChEBI" id="CHEBI:18420"/>
    </cofactor>
    <text evidence="1">Binds 2 magnesium ions per subunit.</text>
</comment>
<keyword evidence="1" id="KW-0460">Magnesium</keyword>
<keyword evidence="3" id="KW-1185">Reference proteome</keyword>
<organism evidence="2 3">
    <name type="scientific">Athelia psychrophila</name>
    <dbReference type="NCBI Taxonomy" id="1759441"/>
    <lineage>
        <taxon>Eukaryota</taxon>
        <taxon>Fungi</taxon>
        <taxon>Dikarya</taxon>
        <taxon>Basidiomycota</taxon>
        <taxon>Agaricomycotina</taxon>
        <taxon>Agaricomycetes</taxon>
        <taxon>Agaricomycetidae</taxon>
        <taxon>Atheliales</taxon>
        <taxon>Atheliaceae</taxon>
        <taxon>Athelia</taxon>
    </lineage>
</organism>
<feature type="binding site" evidence="1">
    <location>
        <position position="300"/>
    </location>
    <ligand>
        <name>Mg(2+)</name>
        <dbReference type="ChEBI" id="CHEBI:18420"/>
        <label>1</label>
    </ligand>
</feature>
<feature type="binding site" evidence="1">
    <location>
        <position position="72"/>
    </location>
    <ligand>
        <name>Mg(2+)</name>
        <dbReference type="ChEBI" id="CHEBI:18420"/>
        <label>1</label>
    </ligand>
</feature>
<dbReference type="Gene3D" id="1.10.4080.10">
    <property type="entry name" value="ADP-ribosylation/Crystallin J1"/>
    <property type="match status" value="1"/>
</dbReference>
<dbReference type="STRING" id="436010.A0A167WPN3"/>
<evidence type="ECO:0000256" key="1">
    <source>
        <dbReference type="PIRSR" id="PIRSR605502-1"/>
    </source>
</evidence>
<keyword evidence="1" id="KW-0479">Metal-binding</keyword>
<dbReference type="InterPro" id="IPR036705">
    <property type="entry name" value="Ribosyl_crysJ1_sf"/>
</dbReference>
<protein>
    <submittedName>
        <fullName evidence="2">ADP-ribosylglycohydrolase</fullName>
    </submittedName>
</protein>
<dbReference type="GO" id="GO:0046872">
    <property type="term" value="F:metal ion binding"/>
    <property type="evidence" value="ECO:0007669"/>
    <property type="project" value="UniProtKB-KW"/>
</dbReference>
<reference evidence="2 3" key="1">
    <citation type="journal article" date="2016" name="Mol. Biol. Evol.">
        <title>Comparative Genomics of Early-Diverging Mushroom-Forming Fungi Provides Insights into the Origins of Lignocellulose Decay Capabilities.</title>
        <authorList>
            <person name="Nagy L.G."/>
            <person name="Riley R."/>
            <person name="Tritt A."/>
            <person name="Adam C."/>
            <person name="Daum C."/>
            <person name="Floudas D."/>
            <person name="Sun H."/>
            <person name="Yadav J.S."/>
            <person name="Pangilinan J."/>
            <person name="Larsson K.H."/>
            <person name="Matsuura K."/>
            <person name="Barry K."/>
            <person name="Labutti K."/>
            <person name="Kuo R."/>
            <person name="Ohm R.A."/>
            <person name="Bhattacharya S.S."/>
            <person name="Shirouzu T."/>
            <person name="Yoshinaga Y."/>
            <person name="Martin F.M."/>
            <person name="Grigoriev I.V."/>
            <person name="Hibbett D.S."/>
        </authorList>
    </citation>
    <scope>NUCLEOTIDE SEQUENCE [LARGE SCALE GENOMIC DNA]</scope>
    <source>
        <strain evidence="2 3">CBS 109695</strain>
    </source>
</reference>
<dbReference type="SUPFAM" id="SSF101478">
    <property type="entry name" value="ADP-ribosylglycohydrolase"/>
    <property type="match status" value="1"/>
</dbReference>
<dbReference type="InterPro" id="IPR005502">
    <property type="entry name" value="Ribosyl_crysJ1"/>
</dbReference>
<feature type="binding site" evidence="1">
    <location>
        <position position="74"/>
    </location>
    <ligand>
        <name>Mg(2+)</name>
        <dbReference type="ChEBI" id="CHEBI:18420"/>
        <label>1</label>
    </ligand>
</feature>
<sequence>MTNTGDFETLDKAYGALIGSALGDAIGIYTEFMTAEQASQAYPSRSFSLVAPVTETHQDTHRCKCSLIRAWTDDTDHTILMILSYLRSGSLSPDDFTSRLKTWCQQGLRCLDRLPMGLGKTVGRVVFDKDFLAHPAGTAYTYWDKSGRDIAPNGSLMRTTPVGVICMRRTEEETFEEAIRMGAVTHADPRCAVSVAIVSALVRALCRGEMKSVAETDATVERGWEYVLKAHAEYTLDRAEFEKHAYAESLEALVLCDRGLGYVYKCLGSALWCLRQVQMSKETFDSAMIKLIMFGGDADTNGAVAGALMGALMGYALLPPEWKDGLKYEEWYKGKIFAVCVVAGLVEGDYDAQQDTDTEDDGGKGFLTEDDMKRREMEIMEKMLLADQKKREALSREPKARKKFWKFW</sequence>
<dbReference type="AlphaFoldDB" id="A0A167WPN3"/>
<dbReference type="PANTHER" id="PTHR16222:SF28">
    <property type="entry name" value="ADP-RIBOSYLGLYCOHYDROLASE"/>
    <property type="match status" value="1"/>
</dbReference>
<gene>
    <name evidence="2" type="ORF">FIBSPDRAFT_764595</name>
</gene>
<evidence type="ECO:0000313" key="2">
    <source>
        <dbReference type="EMBL" id="KZP06339.1"/>
    </source>
</evidence>
<dbReference type="InterPro" id="IPR050792">
    <property type="entry name" value="ADP-ribosylglycohydrolase"/>
</dbReference>
<feature type="binding site" evidence="1">
    <location>
        <position position="299"/>
    </location>
    <ligand>
        <name>Mg(2+)</name>
        <dbReference type="ChEBI" id="CHEBI:18420"/>
        <label>1</label>
    </ligand>
</feature>
<name>A0A167WPN3_9AGAM</name>
<proteinExistence type="predicted"/>
<dbReference type="OrthoDB" id="2021138at2759"/>
<feature type="binding site" evidence="1">
    <location>
        <position position="73"/>
    </location>
    <ligand>
        <name>Mg(2+)</name>
        <dbReference type="ChEBI" id="CHEBI:18420"/>
        <label>1</label>
    </ligand>
</feature>
<accession>A0A167WPN3</accession>
<dbReference type="EMBL" id="KV417792">
    <property type="protein sequence ID" value="KZP06339.1"/>
    <property type="molecule type" value="Genomic_DNA"/>
</dbReference>